<dbReference type="SUPFAM" id="SSF53474">
    <property type="entry name" value="alpha/beta-Hydrolases"/>
    <property type="match status" value="1"/>
</dbReference>
<sequence length="335" mass="37224">MAATLSSDGYDLEFEPLRDAAKESFKQLWSLPHDQFMEAWASSPAALTEDTPKIEEIDVSHELIPVRDGEKIELQVYRPKGVQGVLPLYLVFHGGGWVVGSHSVEEATNRFVCVKNKVVVVSVDYRMAPKYKFPYAVNDAFDALKWCRDNASKLSIDTQRTILAGGSAGSNIATALALKLRDENLLSGVIGQMLNIPATCHPDLADQAAKRYNRKMTSFEENKDGYVVTKDQMYWFWNHYTTKAESHPYASPLLAESHANLPPALVQVSERDTLRDEGLAYAAALKAAGVPVKLNTYPGLPHAFYMFTELKQTARYHAAVVEWVGELLENSGKAN</sequence>
<evidence type="ECO:0000259" key="2">
    <source>
        <dbReference type="Pfam" id="PF07859"/>
    </source>
</evidence>
<keyword evidence="1" id="KW-0378">Hydrolase</keyword>
<dbReference type="AlphaFoldDB" id="A0A2B7YFJ3"/>
<evidence type="ECO:0000313" key="4">
    <source>
        <dbReference type="Proteomes" id="UP000224634"/>
    </source>
</evidence>
<name>A0A2B7YFJ3_POLH7</name>
<reference evidence="3 4" key="1">
    <citation type="submission" date="2017-10" db="EMBL/GenBank/DDBJ databases">
        <title>Comparative genomics in systemic dimorphic fungi from Ajellomycetaceae.</title>
        <authorList>
            <person name="Munoz J.F."/>
            <person name="Mcewen J.G."/>
            <person name="Clay O.K."/>
            <person name="Cuomo C.A."/>
        </authorList>
    </citation>
    <scope>NUCLEOTIDE SEQUENCE [LARGE SCALE GENOMIC DNA]</scope>
    <source>
        <strain evidence="3 4">UAMH7299</strain>
    </source>
</reference>
<dbReference type="Gene3D" id="3.40.50.1820">
    <property type="entry name" value="alpha/beta hydrolase"/>
    <property type="match status" value="1"/>
</dbReference>
<dbReference type="STRING" id="1447883.A0A2B7YFJ3"/>
<dbReference type="EMBL" id="PDNA01000045">
    <property type="protein sequence ID" value="PGH19678.1"/>
    <property type="molecule type" value="Genomic_DNA"/>
</dbReference>
<dbReference type="InterPro" id="IPR050300">
    <property type="entry name" value="GDXG_lipolytic_enzyme"/>
</dbReference>
<dbReference type="Pfam" id="PF07859">
    <property type="entry name" value="Abhydrolase_3"/>
    <property type="match status" value="1"/>
</dbReference>
<dbReference type="PANTHER" id="PTHR48081:SF8">
    <property type="entry name" value="ALPHA_BETA HYDROLASE FOLD-3 DOMAIN-CONTAINING PROTEIN-RELATED"/>
    <property type="match status" value="1"/>
</dbReference>
<organism evidence="3 4">
    <name type="scientific">Polytolypa hystricis (strain UAMH7299)</name>
    <dbReference type="NCBI Taxonomy" id="1447883"/>
    <lineage>
        <taxon>Eukaryota</taxon>
        <taxon>Fungi</taxon>
        <taxon>Dikarya</taxon>
        <taxon>Ascomycota</taxon>
        <taxon>Pezizomycotina</taxon>
        <taxon>Eurotiomycetes</taxon>
        <taxon>Eurotiomycetidae</taxon>
        <taxon>Onygenales</taxon>
        <taxon>Onygenales incertae sedis</taxon>
        <taxon>Polytolypa</taxon>
    </lineage>
</organism>
<proteinExistence type="predicted"/>
<gene>
    <name evidence="3" type="ORF">AJ80_03833</name>
</gene>
<evidence type="ECO:0000313" key="3">
    <source>
        <dbReference type="EMBL" id="PGH19678.1"/>
    </source>
</evidence>
<evidence type="ECO:0000256" key="1">
    <source>
        <dbReference type="ARBA" id="ARBA00022801"/>
    </source>
</evidence>
<dbReference type="InterPro" id="IPR029058">
    <property type="entry name" value="AB_hydrolase_fold"/>
</dbReference>
<dbReference type="PANTHER" id="PTHR48081">
    <property type="entry name" value="AB HYDROLASE SUPERFAMILY PROTEIN C4A8.06C"/>
    <property type="match status" value="1"/>
</dbReference>
<dbReference type="OrthoDB" id="408631at2759"/>
<feature type="domain" description="Alpha/beta hydrolase fold-3" evidence="2">
    <location>
        <begin position="90"/>
        <end position="305"/>
    </location>
</feature>
<accession>A0A2B7YFJ3</accession>
<dbReference type="Proteomes" id="UP000224634">
    <property type="component" value="Unassembled WGS sequence"/>
</dbReference>
<dbReference type="InterPro" id="IPR013094">
    <property type="entry name" value="AB_hydrolase_3"/>
</dbReference>
<keyword evidence="4" id="KW-1185">Reference proteome</keyword>
<protein>
    <recommendedName>
        <fullName evidence="2">Alpha/beta hydrolase fold-3 domain-containing protein</fullName>
    </recommendedName>
</protein>
<comment type="caution">
    <text evidence="3">The sequence shown here is derived from an EMBL/GenBank/DDBJ whole genome shotgun (WGS) entry which is preliminary data.</text>
</comment>
<dbReference type="GO" id="GO:0016787">
    <property type="term" value="F:hydrolase activity"/>
    <property type="evidence" value="ECO:0007669"/>
    <property type="project" value="UniProtKB-KW"/>
</dbReference>